<dbReference type="Pfam" id="PF05192">
    <property type="entry name" value="MutS_III"/>
    <property type="match status" value="1"/>
</dbReference>
<evidence type="ECO:0000313" key="8">
    <source>
        <dbReference type="EMBL" id="KAA8497151.1"/>
    </source>
</evidence>
<keyword evidence="3" id="KW-0067">ATP-binding</keyword>
<dbReference type="GO" id="GO:0007131">
    <property type="term" value="P:reciprocal meiotic recombination"/>
    <property type="evidence" value="ECO:0007669"/>
    <property type="project" value="TreeGrafter"/>
</dbReference>
<evidence type="ECO:0000313" key="9">
    <source>
        <dbReference type="Proteomes" id="UP000324585"/>
    </source>
</evidence>
<comment type="similarity">
    <text evidence="1">Belongs to the DNA mismatch repair MutS family.</text>
</comment>
<dbReference type="SMART" id="SM00534">
    <property type="entry name" value="MUTSac"/>
    <property type="match status" value="1"/>
</dbReference>
<dbReference type="OrthoDB" id="276261at2759"/>
<dbReference type="GO" id="GO:0140664">
    <property type="term" value="F:ATP-dependent DNA damage sensor activity"/>
    <property type="evidence" value="ECO:0007669"/>
    <property type="project" value="InterPro"/>
</dbReference>
<feature type="region of interest" description="Disordered" evidence="6">
    <location>
        <begin position="708"/>
        <end position="728"/>
    </location>
</feature>
<name>A0A5J4YZU1_PORPP</name>
<comment type="caution">
    <text evidence="8">The sequence shown here is derived from an EMBL/GenBank/DDBJ whole genome shotgun (WGS) entry which is preliminary data.</text>
</comment>
<dbReference type="SMART" id="SM00533">
    <property type="entry name" value="MUTSd"/>
    <property type="match status" value="1"/>
</dbReference>
<dbReference type="InterPro" id="IPR036187">
    <property type="entry name" value="DNA_mismatch_repair_MutS_sf"/>
</dbReference>
<dbReference type="GO" id="GO:0006298">
    <property type="term" value="P:mismatch repair"/>
    <property type="evidence" value="ECO:0007669"/>
    <property type="project" value="InterPro"/>
</dbReference>
<evidence type="ECO:0000256" key="4">
    <source>
        <dbReference type="ARBA" id="ARBA00023125"/>
    </source>
</evidence>
<dbReference type="Pfam" id="PF00488">
    <property type="entry name" value="MutS_V"/>
    <property type="match status" value="2"/>
</dbReference>
<dbReference type="GO" id="GO:0005524">
    <property type="term" value="F:ATP binding"/>
    <property type="evidence" value="ECO:0007669"/>
    <property type="project" value="UniProtKB-KW"/>
</dbReference>
<dbReference type="InterPro" id="IPR045076">
    <property type="entry name" value="MutS"/>
</dbReference>
<evidence type="ECO:0000256" key="6">
    <source>
        <dbReference type="SAM" id="MobiDB-lite"/>
    </source>
</evidence>
<dbReference type="Gene3D" id="3.40.50.300">
    <property type="entry name" value="P-loop containing nucleotide triphosphate hydrolases"/>
    <property type="match status" value="1"/>
</dbReference>
<feature type="domain" description="DNA mismatch repair proteins mutS family" evidence="7">
    <location>
        <begin position="735"/>
        <end position="751"/>
    </location>
</feature>
<gene>
    <name evidence="8" type="ORF">FVE85_0880</name>
</gene>
<dbReference type="EMBL" id="VRMN01000002">
    <property type="protein sequence ID" value="KAA8497151.1"/>
    <property type="molecule type" value="Genomic_DNA"/>
</dbReference>
<organism evidence="8 9">
    <name type="scientific">Porphyridium purpureum</name>
    <name type="common">Red alga</name>
    <name type="synonym">Porphyridium cruentum</name>
    <dbReference type="NCBI Taxonomy" id="35688"/>
    <lineage>
        <taxon>Eukaryota</taxon>
        <taxon>Rhodophyta</taxon>
        <taxon>Bangiophyceae</taxon>
        <taxon>Porphyridiales</taxon>
        <taxon>Porphyridiaceae</taxon>
        <taxon>Porphyridium</taxon>
    </lineage>
</organism>
<dbReference type="PANTHER" id="PTHR11361">
    <property type="entry name" value="DNA MISMATCH REPAIR PROTEIN MUTS FAMILY MEMBER"/>
    <property type="match status" value="1"/>
</dbReference>
<dbReference type="InterPro" id="IPR027417">
    <property type="entry name" value="P-loop_NTPase"/>
</dbReference>
<sequence>MVISSSIHSQCLPSYRMFTRNPVSGESLRRCEPLRLRCHVHALTKAIPFIFSMMVSRRPSEVILSSTSAGMALDLVLQESGILAEARTSYVERKLFSELRGKTLLDLYCARGPEYALGAGCLPTAQPYLAVAAFAALLDHVNISFPPQAMKVTYCSPDDTLSLDWSTISQLELLGSGAFQVDAQTQQENCSLLGILQQMISTRMGARFMRRNLLEPLSDLASIAMRQDAVQTLLLHEAAFFQATKSLAKFPDLENGISLILRRFMQPQEGHGAIPSMAVYGQNFNASVLRNVKVISQLYEALALLPELAESIALAQQASSSAAAAANVDKSAPSEQRNGAVRSNGNALLESVYRACVDPGIVSITHEITQVVEAPLHAAHHQADTTRPLNGKRAIPESSRRSPNAAERSRLYLARIVRGNLNPLLDVARQILAEILEDIEDHWSAIRDSLLHAMTIELTFLPSRSYVLRAYAREWNAFWGNAERNGTSGPESSEFQFTQIAIRKASVLFSTQKLIDLNTRFERTFAEIVTLSSSALQALLASVWSPPVILSLHRMCDAIAIFDCLLGFAKLVASQDGYTRPRISVQGPLAFKKLRNVLLETRSSSSSRARHDQSRLCAPNDAFVSPYGPRVVLISGANMSGKTTYIKSVALAVILAHVGCWVPADRAYVPVLRCLRSRCSFEDSLQNNHSSFSREVSDMAAAIAHINTRSTTGSASRSESASRSDHGHHVDERRSLLIVDEFGRSTSHLEGFALAWSTVEFLADSCKVLCLFTTHFPDLGRVTRVNLRVQEFHMRSGSEPSQFELIEGPLDDTRYGLRTAEACGIPEIVTARARALMETGEMSPALRDMSLDTGSCARVSVGYEQGQQEDDELTRVFKAYESARSFATNITLLKSIETEPAKLRECLRRMKASLTTSIPQ</sequence>
<feature type="compositionally biased region" description="Low complexity" evidence="6">
    <location>
        <begin position="708"/>
        <end position="719"/>
    </location>
</feature>
<evidence type="ECO:0000256" key="2">
    <source>
        <dbReference type="ARBA" id="ARBA00022741"/>
    </source>
</evidence>
<dbReference type="SUPFAM" id="SSF48334">
    <property type="entry name" value="DNA repair protein MutS, domain III"/>
    <property type="match status" value="1"/>
</dbReference>
<keyword evidence="4" id="KW-0238">DNA-binding</keyword>
<dbReference type="Gene3D" id="1.10.1420.10">
    <property type="match status" value="1"/>
</dbReference>
<dbReference type="PANTHER" id="PTHR11361:SF21">
    <property type="entry name" value="MUTS PROTEIN HOMOLOG 4"/>
    <property type="match status" value="1"/>
</dbReference>
<dbReference type="GO" id="GO:0030983">
    <property type="term" value="F:mismatched DNA binding"/>
    <property type="evidence" value="ECO:0007669"/>
    <property type="project" value="InterPro"/>
</dbReference>
<dbReference type="Proteomes" id="UP000324585">
    <property type="component" value="Unassembled WGS sequence"/>
</dbReference>
<accession>A0A5J4YZU1</accession>
<keyword evidence="2" id="KW-0547">Nucleotide-binding</keyword>
<keyword evidence="5" id="KW-0469">Meiosis</keyword>
<dbReference type="AlphaFoldDB" id="A0A5J4YZU1"/>
<evidence type="ECO:0000256" key="5">
    <source>
        <dbReference type="ARBA" id="ARBA00023254"/>
    </source>
</evidence>
<dbReference type="SUPFAM" id="SSF52540">
    <property type="entry name" value="P-loop containing nucleoside triphosphate hydrolases"/>
    <property type="match status" value="1"/>
</dbReference>
<protein>
    <submittedName>
        <fullName evidence="8">DNA mismatch repair protein MSH4</fullName>
    </submittedName>
</protein>
<evidence type="ECO:0000256" key="3">
    <source>
        <dbReference type="ARBA" id="ARBA00022840"/>
    </source>
</evidence>
<reference evidence="9" key="1">
    <citation type="journal article" date="2019" name="Nat. Commun.">
        <title>Expansion of phycobilisome linker gene families in mesophilic red algae.</title>
        <authorList>
            <person name="Lee J."/>
            <person name="Kim D."/>
            <person name="Bhattacharya D."/>
            <person name="Yoon H.S."/>
        </authorList>
    </citation>
    <scope>NUCLEOTIDE SEQUENCE [LARGE SCALE GENOMIC DNA]</scope>
    <source>
        <strain evidence="9">CCMP 1328</strain>
    </source>
</reference>
<dbReference type="GO" id="GO:0005634">
    <property type="term" value="C:nucleus"/>
    <property type="evidence" value="ECO:0007669"/>
    <property type="project" value="TreeGrafter"/>
</dbReference>
<proteinExistence type="inferred from homology"/>
<dbReference type="InterPro" id="IPR000432">
    <property type="entry name" value="DNA_mismatch_repair_MutS_C"/>
</dbReference>
<dbReference type="InterPro" id="IPR007696">
    <property type="entry name" value="DNA_mismatch_repair_MutS_core"/>
</dbReference>
<keyword evidence="9" id="KW-1185">Reference proteome</keyword>
<evidence type="ECO:0000256" key="1">
    <source>
        <dbReference type="ARBA" id="ARBA00006271"/>
    </source>
</evidence>
<feature type="region of interest" description="Disordered" evidence="6">
    <location>
        <begin position="379"/>
        <end position="403"/>
    </location>
</feature>
<dbReference type="PROSITE" id="PS00486">
    <property type="entry name" value="DNA_MISMATCH_REPAIR_2"/>
    <property type="match status" value="1"/>
</dbReference>
<evidence type="ECO:0000259" key="7">
    <source>
        <dbReference type="PROSITE" id="PS00486"/>
    </source>
</evidence>